<keyword evidence="1" id="KW-1133">Transmembrane helix</keyword>
<feature type="transmembrane region" description="Helical" evidence="1">
    <location>
        <begin position="197"/>
        <end position="219"/>
    </location>
</feature>
<gene>
    <name evidence="2" type="ORF">EJB05_24911</name>
</gene>
<organism evidence="2 3">
    <name type="scientific">Eragrostis curvula</name>
    <name type="common">weeping love grass</name>
    <dbReference type="NCBI Taxonomy" id="38414"/>
    <lineage>
        <taxon>Eukaryota</taxon>
        <taxon>Viridiplantae</taxon>
        <taxon>Streptophyta</taxon>
        <taxon>Embryophyta</taxon>
        <taxon>Tracheophyta</taxon>
        <taxon>Spermatophyta</taxon>
        <taxon>Magnoliopsida</taxon>
        <taxon>Liliopsida</taxon>
        <taxon>Poales</taxon>
        <taxon>Poaceae</taxon>
        <taxon>PACMAD clade</taxon>
        <taxon>Chloridoideae</taxon>
        <taxon>Eragrostideae</taxon>
        <taxon>Eragrostidinae</taxon>
        <taxon>Eragrostis</taxon>
    </lineage>
</organism>
<name>A0A5J9VB01_9POAL</name>
<evidence type="ECO:0000313" key="2">
    <source>
        <dbReference type="EMBL" id="TVU33126.1"/>
    </source>
</evidence>
<comment type="caution">
    <text evidence="2">The sequence shown here is derived from an EMBL/GenBank/DDBJ whole genome shotgun (WGS) entry which is preliminary data.</text>
</comment>
<proteinExistence type="predicted"/>
<keyword evidence="1" id="KW-0472">Membrane</keyword>
<dbReference type="EMBL" id="RWGY01000011">
    <property type="protein sequence ID" value="TVU33126.1"/>
    <property type="molecule type" value="Genomic_DNA"/>
</dbReference>
<feature type="transmembrane region" description="Helical" evidence="1">
    <location>
        <begin position="159"/>
        <end position="177"/>
    </location>
</feature>
<sequence>MDEKIIIDVPAPLLVTSSMDDKKKMKKKAWFKWAPFQLLSVEEVFKWAPFQLPVNSFKKNKPRMPLLSVQEVLGWALLAAGCVAATVVITAAVVSVVEFANLPIPCSESPSWWMVQCPTLTPAQDVEVESFGEGYLWFTLPQAAAAAVGLLLPRRLAKIRWYLAFFAIVSAAAAHYMQCRTVLVFIAANPEDIFFRILGGGGAVFFVAGDLISILSLLIGGTE</sequence>
<feature type="transmembrane region" description="Helical" evidence="1">
    <location>
        <begin position="72"/>
        <end position="97"/>
    </location>
</feature>
<protein>
    <submittedName>
        <fullName evidence="2">Uncharacterized protein</fullName>
    </submittedName>
</protein>
<keyword evidence="3" id="KW-1185">Reference proteome</keyword>
<feature type="transmembrane region" description="Helical" evidence="1">
    <location>
        <begin position="134"/>
        <end position="152"/>
    </location>
</feature>
<reference evidence="2 3" key="1">
    <citation type="journal article" date="2019" name="Sci. Rep.">
        <title>A high-quality genome of Eragrostis curvula grass provides insights into Poaceae evolution and supports new strategies to enhance forage quality.</title>
        <authorList>
            <person name="Carballo J."/>
            <person name="Santos B.A.C.M."/>
            <person name="Zappacosta D."/>
            <person name="Garbus I."/>
            <person name="Selva J.P."/>
            <person name="Gallo C.A."/>
            <person name="Diaz A."/>
            <person name="Albertini E."/>
            <person name="Caccamo M."/>
            <person name="Echenique V."/>
        </authorList>
    </citation>
    <scope>NUCLEOTIDE SEQUENCE [LARGE SCALE GENOMIC DNA]</scope>
    <source>
        <strain evidence="3">cv. Victoria</strain>
        <tissue evidence="2">Leaf</tissue>
    </source>
</reference>
<evidence type="ECO:0000256" key="1">
    <source>
        <dbReference type="SAM" id="Phobius"/>
    </source>
</evidence>
<dbReference type="Proteomes" id="UP000324897">
    <property type="component" value="Chromosome 1"/>
</dbReference>
<accession>A0A5J9VB01</accession>
<keyword evidence="1" id="KW-0812">Transmembrane</keyword>
<evidence type="ECO:0000313" key="3">
    <source>
        <dbReference type="Proteomes" id="UP000324897"/>
    </source>
</evidence>
<dbReference type="Gramene" id="TVU33126">
    <property type="protein sequence ID" value="TVU33126"/>
    <property type="gene ID" value="EJB05_24911"/>
</dbReference>
<dbReference type="AlphaFoldDB" id="A0A5J9VB01"/>